<feature type="transmembrane region" description="Helical" evidence="6">
    <location>
        <begin position="52"/>
        <end position="77"/>
    </location>
</feature>
<dbReference type="Gene3D" id="1.20.1080.10">
    <property type="entry name" value="Glycerol uptake facilitator protein"/>
    <property type="match status" value="1"/>
</dbReference>
<evidence type="ECO:0000256" key="5">
    <source>
        <dbReference type="SAM" id="MobiDB-lite"/>
    </source>
</evidence>
<dbReference type="RefSeq" id="WP_343764307.1">
    <property type="nucleotide sequence ID" value="NZ_BAAAFG010000005.1"/>
</dbReference>
<feature type="transmembrane region" description="Helical" evidence="6">
    <location>
        <begin position="176"/>
        <end position="199"/>
    </location>
</feature>
<feature type="transmembrane region" description="Helical" evidence="6">
    <location>
        <begin position="89"/>
        <end position="109"/>
    </location>
</feature>
<comment type="caution">
    <text evidence="7">The sequence shown here is derived from an EMBL/GenBank/DDBJ whole genome shotgun (WGS) entry which is preliminary data.</text>
</comment>
<name>A0ABP3XTK4_9FLAO</name>
<evidence type="ECO:0000256" key="6">
    <source>
        <dbReference type="SAM" id="Phobius"/>
    </source>
</evidence>
<evidence type="ECO:0000256" key="4">
    <source>
        <dbReference type="ARBA" id="ARBA00023136"/>
    </source>
</evidence>
<keyword evidence="4 6" id="KW-0472">Membrane</keyword>
<dbReference type="PANTHER" id="PTHR30520">
    <property type="entry name" value="FORMATE TRANSPORTER-RELATED"/>
    <property type="match status" value="1"/>
</dbReference>
<sequence>MSENTTDKVDEGLEDTEKNHSSEEGHMRSHGEILNTQISEGIETYEQSNSSIFLSSLTAGLEIGFSYILLCVVVFFFRDRVADDTIWKLTAFVYPVGFILIVLGKSILFTEQTSLLFLPVLNKKKTVGQLLKLWGVVIAGNLVGGFIMAGVAILLGPALGLFDFEAIEKIAKHVSHYSATVIMGSAILAGWLMGLLSWLLTSADSTISRIVIIYLVTAVIGATGLHHSIVGNIEVFAGMVTSGKVGFNDYAIFQSIALIGNAIGGVVFVAVLKYTSFAYNFTR</sequence>
<dbReference type="Pfam" id="PF01226">
    <property type="entry name" value="Form_Nir_trans"/>
    <property type="match status" value="1"/>
</dbReference>
<dbReference type="InterPro" id="IPR000292">
    <property type="entry name" value="For/NO2_transpt"/>
</dbReference>
<feature type="transmembrane region" description="Helical" evidence="6">
    <location>
        <begin position="211"/>
        <end position="230"/>
    </location>
</feature>
<dbReference type="EMBL" id="BAAAFG010000005">
    <property type="protein sequence ID" value="GAA0871695.1"/>
    <property type="molecule type" value="Genomic_DNA"/>
</dbReference>
<keyword evidence="3 6" id="KW-1133">Transmembrane helix</keyword>
<feature type="transmembrane region" description="Helical" evidence="6">
    <location>
        <begin position="250"/>
        <end position="274"/>
    </location>
</feature>
<proteinExistence type="predicted"/>
<comment type="subcellular location">
    <subcellularLocation>
        <location evidence="1">Membrane</location>
        <topology evidence="1">Multi-pass membrane protein</topology>
    </subcellularLocation>
</comment>
<evidence type="ECO:0000256" key="2">
    <source>
        <dbReference type="ARBA" id="ARBA00022692"/>
    </source>
</evidence>
<accession>A0ABP3XTK4</accession>
<keyword evidence="2 6" id="KW-0812">Transmembrane</keyword>
<dbReference type="Proteomes" id="UP001500507">
    <property type="component" value="Unassembled WGS sequence"/>
</dbReference>
<dbReference type="PANTHER" id="PTHR30520:SF2">
    <property type="entry name" value="INNER MEMBRANE PROTEIN YFDC"/>
    <property type="match status" value="1"/>
</dbReference>
<evidence type="ECO:0000313" key="8">
    <source>
        <dbReference type="Proteomes" id="UP001500507"/>
    </source>
</evidence>
<reference evidence="8" key="1">
    <citation type="journal article" date="2019" name="Int. J. Syst. Evol. Microbiol.">
        <title>The Global Catalogue of Microorganisms (GCM) 10K type strain sequencing project: providing services to taxonomists for standard genome sequencing and annotation.</title>
        <authorList>
            <consortium name="The Broad Institute Genomics Platform"/>
            <consortium name="The Broad Institute Genome Sequencing Center for Infectious Disease"/>
            <person name="Wu L."/>
            <person name="Ma J."/>
        </authorList>
    </citation>
    <scope>NUCLEOTIDE SEQUENCE [LARGE SCALE GENOMIC DNA]</scope>
    <source>
        <strain evidence="8">JCM 16082</strain>
    </source>
</reference>
<protein>
    <submittedName>
        <fullName evidence="7">Formate/nitrite transporter family protein</fullName>
    </submittedName>
</protein>
<organism evidence="7 8">
    <name type="scientific">Gangjinia marincola</name>
    <dbReference type="NCBI Taxonomy" id="578463"/>
    <lineage>
        <taxon>Bacteria</taxon>
        <taxon>Pseudomonadati</taxon>
        <taxon>Bacteroidota</taxon>
        <taxon>Flavobacteriia</taxon>
        <taxon>Flavobacteriales</taxon>
        <taxon>Flavobacteriaceae</taxon>
        <taxon>Gangjinia</taxon>
    </lineage>
</organism>
<evidence type="ECO:0000256" key="3">
    <source>
        <dbReference type="ARBA" id="ARBA00022989"/>
    </source>
</evidence>
<evidence type="ECO:0000313" key="7">
    <source>
        <dbReference type="EMBL" id="GAA0871695.1"/>
    </source>
</evidence>
<feature type="transmembrane region" description="Helical" evidence="6">
    <location>
        <begin position="130"/>
        <end position="156"/>
    </location>
</feature>
<feature type="region of interest" description="Disordered" evidence="5">
    <location>
        <begin position="1"/>
        <end position="29"/>
    </location>
</feature>
<evidence type="ECO:0000256" key="1">
    <source>
        <dbReference type="ARBA" id="ARBA00004141"/>
    </source>
</evidence>
<keyword evidence="8" id="KW-1185">Reference proteome</keyword>
<dbReference type="InterPro" id="IPR023271">
    <property type="entry name" value="Aquaporin-like"/>
</dbReference>
<gene>
    <name evidence="7" type="ORF">GCM10009117_08410</name>
</gene>